<keyword evidence="6" id="KW-1133">Transmembrane helix</keyword>
<dbReference type="Gene3D" id="2.60.40.10">
    <property type="entry name" value="Immunoglobulins"/>
    <property type="match status" value="1"/>
</dbReference>
<feature type="domain" description="CNA-B" evidence="7">
    <location>
        <begin position="711"/>
        <end position="792"/>
    </location>
</feature>
<comment type="subcellular location">
    <subcellularLocation>
        <location evidence="1">Secreted</location>
        <location evidence="1">Cell wall</location>
        <topology evidence="1">Peptidoglycan-anchor</topology>
    </subcellularLocation>
</comment>
<dbReference type="InterPro" id="IPR011252">
    <property type="entry name" value="Fibrogen-bd_dom1"/>
</dbReference>
<dbReference type="Pfam" id="PF05738">
    <property type="entry name" value="Cna_B"/>
    <property type="match status" value="6"/>
</dbReference>
<dbReference type="InterPro" id="IPR041171">
    <property type="entry name" value="SDR_Ig"/>
</dbReference>
<feature type="transmembrane region" description="Helical" evidence="6">
    <location>
        <begin position="1060"/>
        <end position="1079"/>
    </location>
</feature>
<dbReference type="Gene3D" id="2.60.40.740">
    <property type="match status" value="1"/>
</dbReference>
<proteinExistence type="predicted"/>
<evidence type="ECO:0000313" key="10">
    <source>
        <dbReference type="EMBL" id="ROX55552.1"/>
    </source>
</evidence>
<reference evidence="10 11" key="1">
    <citation type="submission" date="2018-10" db="EMBL/GenBank/DDBJ databases">
        <title>Genotypes and phenotypes of Enterococci isolated from broiler chickens.</title>
        <authorList>
            <person name="Muhammad A.R."/>
            <person name="Diarra M.S."/>
        </authorList>
    </citation>
    <scope>NUCLEOTIDE SEQUENCE [LARGE SCALE GENOMIC DNA]</scope>
    <source>
        <strain evidence="10 11">P5 C A 35</strain>
    </source>
</reference>
<keyword evidence="5" id="KW-0572">Peptidoglycan-anchor</keyword>
<dbReference type="Gene3D" id="2.60.40.1280">
    <property type="match status" value="1"/>
</dbReference>
<dbReference type="SUPFAM" id="SSF49401">
    <property type="entry name" value="Bacterial adhesins"/>
    <property type="match status" value="2"/>
</dbReference>
<dbReference type="Pfam" id="PF17802">
    <property type="entry name" value="SpaA"/>
    <property type="match status" value="1"/>
</dbReference>
<dbReference type="CDD" id="cd00222">
    <property type="entry name" value="CollagenBindB"/>
    <property type="match status" value="5"/>
</dbReference>
<evidence type="ECO:0000256" key="6">
    <source>
        <dbReference type="SAM" id="Phobius"/>
    </source>
</evidence>
<feature type="domain" description="SDR-like Ig" evidence="9">
    <location>
        <begin position="38"/>
        <end position="126"/>
    </location>
</feature>
<dbReference type="Proteomes" id="UP000281752">
    <property type="component" value="Unassembled WGS sequence"/>
</dbReference>
<gene>
    <name evidence="10" type="ORF">EGW36_09035</name>
</gene>
<protein>
    <submittedName>
        <fullName evidence="10">Cna B-type domain-containing protein</fullName>
    </submittedName>
</protein>
<dbReference type="InterPro" id="IPR008966">
    <property type="entry name" value="Adhesion_dom_sf"/>
</dbReference>
<dbReference type="Pfam" id="PF17961">
    <property type="entry name" value="Big_8"/>
    <property type="match status" value="1"/>
</dbReference>
<feature type="domain" description="CNA-B" evidence="7">
    <location>
        <begin position="615"/>
        <end position="703"/>
    </location>
</feature>
<organism evidence="10 11">
    <name type="scientific">Enterococcus faecium</name>
    <name type="common">Streptococcus faecium</name>
    <dbReference type="NCBI Taxonomy" id="1352"/>
    <lineage>
        <taxon>Bacteria</taxon>
        <taxon>Bacillati</taxon>
        <taxon>Bacillota</taxon>
        <taxon>Bacilli</taxon>
        <taxon>Lactobacillales</taxon>
        <taxon>Enterococcaceae</taxon>
        <taxon>Enterococcus</taxon>
    </lineage>
</organism>
<feature type="domain" description="SpaA-like prealbumin fold" evidence="8">
    <location>
        <begin position="324"/>
        <end position="410"/>
    </location>
</feature>
<dbReference type="GO" id="GO:0007155">
    <property type="term" value="P:cell adhesion"/>
    <property type="evidence" value="ECO:0007669"/>
    <property type="project" value="InterPro"/>
</dbReference>
<keyword evidence="2" id="KW-0134">Cell wall</keyword>
<evidence type="ECO:0000256" key="4">
    <source>
        <dbReference type="ARBA" id="ARBA00022729"/>
    </source>
</evidence>
<keyword evidence="6" id="KW-0812">Transmembrane</keyword>
<dbReference type="InterPro" id="IPR041033">
    <property type="entry name" value="SpaA_PFL_dom_1"/>
</dbReference>
<dbReference type="SUPFAM" id="SSF49478">
    <property type="entry name" value="Cna protein B-type domain"/>
    <property type="match status" value="6"/>
</dbReference>
<keyword evidence="4" id="KW-0732">Signal</keyword>
<dbReference type="AlphaFoldDB" id="A0AB74CTQ9"/>
<evidence type="ECO:0000313" key="11">
    <source>
        <dbReference type="Proteomes" id="UP000281752"/>
    </source>
</evidence>
<keyword evidence="3" id="KW-0964">Secreted</keyword>
<dbReference type="EMBL" id="RKNM01000010">
    <property type="protein sequence ID" value="ROX55552.1"/>
    <property type="molecule type" value="Genomic_DNA"/>
</dbReference>
<feature type="domain" description="CNA-B" evidence="7">
    <location>
        <begin position="898"/>
        <end position="979"/>
    </location>
</feature>
<evidence type="ECO:0000256" key="2">
    <source>
        <dbReference type="ARBA" id="ARBA00022512"/>
    </source>
</evidence>
<evidence type="ECO:0000256" key="1">
    <source>
        <dbReference type="ARBA" id="ARBA00004168"/>
    </source>
</evidence>
<feature type="domain" description="CNA-B" evidence="7">
    <location>
        <begin position="425"/>
        <end position="516"/>
    </location>
</feature>
<dbReference type="NCBIfam" id="TIGR01167">
    <property type="entry name" value="LPXTG_anchor"/>
    <property type="match status" value="1"/>
</dbReference>
<dbReference type="Gene3D" id="2.60.40.1140">
    <property type="entry name" value="Collagen-binding surface protein Cna, B-type domain"/>
    <property type="match status" value="6"/>
</dbReference>
<evidence type="ECO:0000256" key="3">
    <source>
        <dbReference type="ARBA" id="ARBA00022525"/>
    </source>
</evidence>
<feature type="domain" description="CNA-B" evidence="7">
    <location>
        <begin position="524"/>
        <end position="605"/>
    </location>
</feature>
<evidence type="ECO:0000259" key="8">
    <source>
        <dbReference type="Pfam" id="PF17802"/>
    </source>
</evidence>
<evidence type="ECO:0000259" key="7">
    <source>
        <dbReference type="Pfam" id="PF05738"/>
    </source>
</evidence>
<keyword evidence="6" id="KW-0472">Membrane</keyword>
<accession>A0AB74CTQ9</accession>
<dbReference type="InterPro" id="IPR013783">
    <property type="entry name" value="Ig-like_fold"/>
</dbReference>
<name>A0AB74CTQ9_ENTFC</name>
<dbReference type="InterPro" id="IPR008454">
    <property type="entry name" value="Collagen-bd_Cna-like_B-typ_dom"/>
</dbReference>
<feature type="domain" description="CNA-B" evidence="7">
    <location>
        <begin position="802"/>
        <end position="890"/>
    </location>
</feature>
<evidence type="ECO:0000259" key="9">
    <source>
        <dbReference type="Pfam" id="PF17961"/>
    </source>
</evidence>
<sequence>MLFIITNITSLIPVHVYADAGRDISSNVTSLTVDSTNITDGGNIKVKFSFDEKKQDIQPGDYLWINWPSEGNIRGEGFQKEIPLMIENKNVGTLTVRKDSAQVVFNENIKNIDSVEGWGQFEIQARNVTDTGEENTGPFTVTSGDKTATVNVTKPASGSSSSVFYYKTGDMLPEDTEHIRWFLNINNDGTYVEQPVKISDEIQSGQRLDPSTFEINQIHLGEQKVYRGEEGIQQFLQDFPGATFDFSVNDNYIEITIPKNFVNLRTIMVSYKTIIEEPEQTSFENHSKAWFKEVNKPAVDGESFNHTVKNISASGGVNGTVRGELKIFKYINGTEIGIPNVTFELRRADEQPIQGQSSILLTSNEQGEVSIKGLQVGDYVVKEKEAPNWIDFDPLSSNELKFSINENDTEGVSLPIYNKKKVTNITATKIWNGGTTPRPSIYFKLFRASTNNWEPVPDAETKRLDNGITSVTWEDIQQYDDSGNEYTFKVQEVDQNGNDYVPSGYQKIENGLVVTNENKEVISVSGQKTWEDNENQDGKRPTTITVNLLADGQPIQHKEVSEKDDWRYRFTNLPKYKDGQEIIYTVTEDNVPEYSTTIDGYNIKNSYTPGKTSLSATKVWDDGNNQDGLRPQSIQVQLYANNQKIGEAVELSEENHWTTTWNELAEKAKGQAITYRVEELTKVAGYTNEVKQTKDGNIIITNTHVPETKEVSGQKTWEDNENQDGKRPTTITVNLLADGQPIQHKEVSEKDDWRYRFTNLPKYKDGQEIIYTVTEDNVPEYSTTIDGYNIKNRYTPGKTSLSATKVWDDGNNQDGLRPQSIQVQLYANNQKIGEAVELSEENHWTTTWNELAEKAKGQAITYRVEELTKVAGYTNEVKQTKDGNIIITNTHVPETKEVSGQKTWEDNENQDGKRPTTITVNLLADGQPIQHKEVSEKDDWRYRFTNLPKYKDGQEIIYTVTEDNVPEYSTTIDGYNIKNSYIPGKTNIAIPGNHIKPWKNFPEKTEREKIRNLFSQKLQIFAHTGESSEQRTNYISKRAVPKQITNKSKSILPKTSSKKSSFAVIIGLLIVTICTGIFLQKYKKV</sequence>
<evidence type="ECO:0000256" key="5">
    <source>
        <dbReference type="ARBA" id="ARBA00023088"/>
    </source>
</evidence>
<comment type="caution">
    <text evidence="10">The sequence shown here is derived from an EMBL/GenBank/DDBJ whole genome shotgun (WGS) entry which is preliminary data.</text>
</comment>